<dbReference type="Proteomes" id="UP000729402">
    <property type="component" value="Unassembled WGS sequence"/>
</dbReference>
<comment type="caution">
    <text evidence="2">The sequence shown here is derived from an EMBL/GenBank/DDBJ whole genome shotgun (WGS) entry which is preliminary data.</text>
</comment>
<feature type="compositionally biased region" description="Basic and acidic residues" evidence="1">
    <location>
        <begin position="18"/>
        <end position="35"/>
    </location>
</feature>
<evidence type="ECO:0000313" key="3">
    <source>
        <dbReference type="Proteomes" id="UP000729402"/>
    </source>
</evidence>
<reference evidence="2" key="2">
    <citation type="submission" date="2021-02" db="EMBL/GenBank/DDBJ databases">
        <authorList>
            <person name="Kimball J.A."/>
            <person name="Haas M.W."/>
            <person name="Macchietto M."/>
            <person name="Kono T."/>
            <person name="Duquette J."/>
            <person name="Shao M."/>
        </authorList>
    </citation>
    <scope>NUCLEOTIDE SEQUENCE</scope>
    <source>
        <tissue evidence="2">Fresh leaf tissue</tissue>
    </source>
</reference>
<accession>A0A8J5TD45</accession>
<sequence>MGNRARGKGGRTMVYRRGGREASARQDSVEGKHVAVGDGMTTSPDVGTHRGRRGRTQNIGRRNLGNEWQKGWQKAGGSISGMVHSYLWDAIELRDADLQDGWMALEALLKAVSSEQHAIGPPPELHRSPKSPDFHWSPHCCLSIISLDYASSQNPQITAVPIALCPIDPRHRFGKQVKTTAFKPALLGHAAHIGCPT</sequence>
<name>A0A8J5TD45_ZIZPA</name>
<dbReference type="EMBL" id="JAAALK010000085">
    <property type="protein sequence ID" value="KAG8083242.1"/>
    <property type="molecule type" value="Genomic_DNA"/>
</dbReference>
<protein>
    <submittedName>
        <fullName evidence="2">Uncharacterized protein</fullName>
    </submittedName>
</protein>
<reference evidence="2" key="1">
    <citation type="journal article" date="2021" name="bioRxiv">
        <title>Whole Genome Assembly and Annotation of Northern Wild Rice, Zizania palustris L., Supports a Whole Genome Duplication in the Zizania Genus.</title>
        <authorList>
            <person name="Haas M."/>
            <person name="Kono T."/>
            <person name="Macchietto M."/>
            <person name="Millas R."/>
            <person name="McGilp L."/>
            <person name="Shao M."/>
            <person name="Duquette J."/>
            <person name="Hirsch C.N."/>
            <person name="Kimball J."/>
        </authorList>
    </citation>
    <scope>NUCLEOTIDE SEQUENCE</scope>
    <source>
        <tissue evidence="2">Fresh leaf tissue</tissue>
    </source>
</reference>
<evidence type="ECO:0000313" key="2">
    <source>
        <dbReference type="EMBL" id="KAG8083242.1"/>
    </source>
</evidence>
<keyword evidence="3" id="KW-1185">Reference proteome</keyword>
<dbReference type="AlphaFoldDB" id="A0A8J5TD45"/>
<gene>
    <name evidence="2" type="ORF">GUJ93_ZPchr0015g6947</name>
</gene>
<organism evidence="2 3">
    <name type="scientific">Zizania palustris</name>
    <name type="common">Northern wild rice</name>
    <dbReference type="NCBI Taxonomy" id="103762"/>
    <lineage>
        <taxon>Eukaryota</taxon>
        <taxon>Viridiplantae</taxon>
        <taxon>Streptophyta</taxon>
        <taxon>Embryophyta</taxon>
        <taxon>Tracheophyta</taxon>
        <taxon>Spermatophyta</taxon>
        <taxon>Magnoliopsida</taxon>
        <taxon>Liliopsida</taxon>
        <taxon>Poales</taxon>
        <taxon>Poaceae</taxon>
        <taxon>BOP clade</taxon>
        <taxon>Oryzoideae</taxon>
        <taxon>Oryzeae</taxon>
        <taxon>Zizaniinae</taxon>
        <taxon>Zizania</taxon>
    </lineage>
</organism>
<evidence type="ECO:0000256" key="1">
    <source>
        <dbReference type="SAM" id="MobiDB-lite"/>
    </source>
</evidence>
<proteinExistence type="predicted"/>
<feature type="region of interest" description="Disordered" evidence="1">
    <location>
        <begin position="1"/>
        <end position="63"/>
    </location>
</feature>